<keyword evidence="8" id="KW-1185">Reference proteome</keyword>
<proteinExistence type="inferred from homology"/>
<evidence type="ECO:0000256" key="6">
    <source>
        <dbReference type="SAM" id="MobiDB-lite"/>
    </source>
</evidence>
<gene>
    <name evidence="7" type="ORF">CSSPJE1EN2_LOCUS4548</name>
</gene>
<evidence type="ECO:0000256" key="5">
    <source>
        <dbReference type="ARBA" id="ARBA00023316"/>
    </source>
</evidence>
<dbReference type="InterPro" id="IPR004938">
    <property type="entry name" value="XG_FTase"/>
</dbReference>
<organism evidence="7 8">
    <name type="scientific">Sphagnum jensenii</name>
    <dbReference type="NCBI Taxonomy" id="128206"/>
    <lineage>
        <taxon>Eukaryota</taxon>
        <taxon>Viridiplantae</taxon>
        <taxon>Streptophyta</taxon>
        <taxon>Embryophyta</taxon>
        <taxon>Bryophyta</taxon>
        <taxon>Sphagnophytina</taxon>
        <taxon>Sphagnopsida</taxon>
        <taxon>Sphagnales</taxon>
        <taxon>Sphagnaceae</taxon>
        <taxon>Sphagnum</taxon>
    </lineage>
</organism>
<evidence type="ECO:0000256" key="3">
    <source>
        <dbReference type="ARBA" id="ARBA00022679"/>
    </source>
</evidence>
<keyword evidence="2" id="KW-0328">Glycosyltransferase</keyword>
<comment type="similarity">
    <text evidence="1">Belongs to the glycosyltransferase 37 family.</text>
</comment>
<evidence type="ECO:0000256" key="1">
    <source>
        <dbReference type="ARBA" id="ARBA00010481"/>
    </source>
</evidence>
<dbReference type="PANTHER" id="PTHR31889:SF86">
    <property type="entry name" value="FUCOSYLTRANSFERASE"/>
    <property type="match status" value="1"/>
</dbReference>
<keyword evidence="5" id="KW-0961">Cell wall biogenesis/degradation</keyword>
<feature type="region of interest" description="Disordered" evidence="6">
    <location>
        <begin position="467"/>
        <end position="486"/>
    </location>
</feature>
<evidence type="ECO:0000256" key="4">
    <source>
        <dbReference type="ARBA" id="ARBA00023180"/>
    </source>
</evidence>
<keyword evidence="4" id="KW-0325">Glycoprotein</keyword>
<evidence type="ECO:0000313" key="7">
    <source>
        <dbReference type="EMBL" id="CAK9861553.1"/>
    </source>
</evidence>
<keyword evidence="3" id="KW-0808">Transferase</keyword>
<dbReference type="Proteomes" id="UP001497522">
    <property type="component" value="Chromosome 12"/>
</dbReference>
<reference evidence="7" key="1">
    <citation type="submission" date="2024-03" db="EMBL/GenBank/DDBJ databases">
        <authorList>
            <consortium name="ELIXIR-Norway"/>
            <consortium name="Elixir Norway"/>
        </authorList>
    </citation>
    <scope>NUCLEOTIDE SEQUENCE</scope>
</reference>
<evidence type="ECO:0000313" key="8">
    <source>
        <dbReference type="Proteomes" id="UP001497522"/>
    </source>
</evidence>
<name>A0ABP1AGF2_9BRYO</name>
<evidence type="ECO:0008006" key="9">
    <source>
        <dbReference type="Google" id="ProtNLM"/>
    </source>
</evidence>
<evidence type="ECO:0000256" key="2">
    <source>
        <dbReference type="ARBA" id="ARBA00022676"/>
    </source>
</evidence>
<sequence length="679" mass="76445">MPRARLMSKFHHQASHAKLESMNQPWSSSSSIRNCFLLRMASKHKALVVALVTTIGLLIILHSAGRTASPLGKRAPEPWEIEDSVKKPYPLKLEEFPATVEALIDAIRATTRKASANGGKNFSASMRREWHLKNPCQSRRQMGALYSLRKETRDLVENPKWIRVLKEYEILHRTCVAQMGSVTDFFLHRKSIPGCKFVVADTERGTGIGNKLLSIVSIFVYAVLTQRVMLVPFPTTIPGVMCEPFEGSSWVIDPELRNFTLARENPKLWGSVSKFYQNVDECSMSNDDTAAAAASRHAAVEDSHDSTGATYYCGSPKRVKSIYASRASEDWDCQPQPRFFCDTEQAHYTGVSWIYFREALYFLPKLFAVPSFRPVMEDLFPDRYVLPHVLRSIMLPSDAVWGRVRQVHDAHFRHADTRVGIQVRYFHGLYDFNLLHEATEKNIHGCLVEHKLLPDVLVPDPNLHQEEVVEEEEAPHGSSAPADLSSSYNKTSLDSLKLLQQPLKVTTVFIASLYHSLNDKLTKLYVRRTLETGDAIGILQLTSERDQFFGIEVDRQALTEILCLSLSDHLILTPQSTFGALAQGYGALKPWFTDIRPETSSVCVRGQTPETCYQIPNTKKFSCPHDLQVHGKLMSDLVPYITDCHLVEEPFVKVRAGGLGLQLLTSQDESSSDNNSNKP</sequence>
<dbReference type="Pfam" id="PF03254">
    <property type="entry name" value="XG_FTase"/>
    <property type="match status" value="1"/>
</dbReference>
<dbReference type="EMBL" id="OZ023713">
    <property type="protein sequence ID" value="CAK9861553.1"/>
    <property type="molecule type" value="Genomic_DNA"/>
</dbReference>
<protein>
    <recommendedName>
        <fullName evidence="9">Fucosyltransferase</fullName>
    </recommendedName>
</protein>
<accession>A0ABP1AGF2</accession>
<dbReference type="PANTHER" id="PTHR31889">
    <property type="entry name" value="FUCOSYLTRANSFERASE 2-RELATED"/>
    <property type="match status" value="1"/>
</dbReference>